<feature type="domain" description="MucBP" evidence="4">
    <location>
        <begin position="593"/>
        <end position="654"/>
    </location>
</feature>
<evidence type="ECO:0000313" key="5">
    <source>
        <dbReference type="EMBL" id="QIL50039.1"/>
    </source>
</evidence>
<proteinExistence type="predicted"/>
<evidence type="ECO:0000256" key="3">
    <source>
        <dbReference type="SAM" id="SignalP"/>
    </source>
</evidence>
<evidence type="ECO:0000313" key="6">
    <source>
        <dbReference type="Proteomes" id="UP000500741"/>
    </source>
</evidence>
<dbReference type="AlphaFoldDB" id="A0A6G8AYJ7"/>
<feature type="chain" id="PRO_5026047265" evidence="3">
    <location>
        <begin position="25"/>
        <end position="674"/>
    </location>
</feature>
<dbReference type="RefSeq" id="WP_166009252.1">
    <property type="nucleotide sequence ID" value="NZ_CP049888.1"/>
</dbReference>
<evidence type="ECO:0000256" key="2">
    <source>
        <dbReference type="SAM" id="MobiDB-lite"/>
    </source>
</evidence>
<accession>A0A6G8AYJ7</accession>
<sequence>MKFSKYLLLSTTILGLINPMLVLADQNTSVKGSTDTNSSSLASQTSEQTSSQSQQSSMSSKASQTKQQSTVQNNVGTSKVTPLESNKSANKTTKGAIDAEQDQAITVSDFSMVGTDGERYPDNIDIGTGTLNGGVYIAGAIDNSDGHINKGDTITFQITSHENGDNNQVGTTQGSGKLDKIGDWKIDAHGKMTINVQDDLVGRNVFSLKVRASGSESYMRTTMTHPSEKITYDISKKNEFHFTQTLVTNTDRYHKLSSFTNNSSRLGIVFGQSDNLEALNNGKVMPEDREHPNRDIVNMQEYNITQGDLVGISSTEIYAALQAVTGDGTATVINTAQSTFNMYRNSVKVLSSSTTKAELKKQIDSADYGTILWVKRSANNGYLAMKLPNLATQHVKNFSIPDPIQYIIDKNFNGVSPYTAAEETTLKTKFTGDMTPNWQHQSAFLNFADNTAANSAHFKSIDGSDIDVDSDQTTVPDDGRIQGQTTVKVHYIDVNGNEIANAAPSYGYPTGAANPIDGSISTDVAEAKLIDIPKYLKKGQADLTTQGQAVVGKNQVLTSDQNIDYPANGTTNVYYVYKPITVAIPTKPVAESTVTAKYVDESGKDLTTPVILTDKAGATYQTEQKNFAGYTFKEVKGNPKGKFTAQNQTVTYIYSQNVAQQGQVTVKYVDEAGK</sequence>
<dbReference type="Pfam" id="PF06458">
    <property type="entry name" value="MucBP"/>
    <property type="match status" value="1"/>
</dbReference>
<evidence type="ECO:0000256" key="1">
    <source>
        <dbReference type="ARBA" id="ARBA00022737"/>
    </source>
</evidence>
<dbReference type="KEGG" id="wco:G7084_01110"/>
<dbReference type="EMBL" id="CP049888">
    <property type="protein sequence ID" value="QIL50039.1"/>
    <property type="molecule type" value="Genomic_DNA"/>
</dbReference>
<name>A0A6G8AYJ7_9LACO</name>
<keyword evidence="1" id="KW-0677">Repeat</keyword>
<feature type="region of interest" description="Disordered" evidence="2">
    <location>
        <begin position="29"/>
        <end position="97"/>
    </location>
</feature>
<reference evidence="5 6" key="1">
    <citation type="submission" date="2020-03" db="EMBL/GenBank/DDBJ databases">
        <title>Weissella sp. nov., isolated from Cybister lewisianus.</title>
        <authorList>
            <person name="Hyun D.-W."/>
            <person name="Bae J.-W."/>
        </authorList>
    </citation>
    <scope>NUCLEOTIDE SEQUENCE [LARGE SCALE GENOMIC DNA]</scope>
    <source>
        <strain evidence="5 6">HDW19</strain>
    </source>
</reference>
<keyword evidence="6" id="KW-1185">Reference proteome</keyword>
<organism evidence="5 6">
    <name type="scientific">Weissella coleopterorum</name>
    <dbReference type="NCBI Taxonomy" id="2714949"/>
    <lineage>
        <taxon>Bacteria</taxon>
        <taxon>Bacillati</taxon>
        <taxon>Bacillota</taxon>
        <taxon>Bacilli</taxon>
        <taxon>Lactobacillales</taxon>
        <taxon>Lactobacillaceae</taxon>
        <taxon>Weissella</taxon>
    </lineage>
</organism>
<evidence type="ECO:0000259" key="4">
    <source>
        <dbReference type="Pfam" id="PF06458"/>
    </source>
</evidence>
<gene>
    <name evidence="5" type="ORF">G7084_01110</name>
</gene>
<dbReference type="InterPro" id="IPR009459">
    <property type="entry name" value="MucBP_dom"/>
</dbReference>
<feature type="compositionally biased region" description="Polar residues" evidence="2">
    <location>
        <begin position="73"/>
        <end position="93"/>
    </location>
</feature>
<dbReference type="Gene3D" id="3.10.20.320">
    <property type="entry name" value="Putative peptidoglycan bound protein (lpxtg motif)"/>
    <property type="match status" value="1"/>
</dbReference>
<protein>
    <submittedName>
        <fullName evidence="5">MucBP domain-containing protein</fullName>
    </submittedName>
</protein>
<keyword evidence="3" id="KW-0732">Signal</keyword>
<feature type="compositionally biased region" description="Low complexity" evidence="2">
    <location>
        <begin position="38"/>
        <end position="72"/>
    </location>
</feature>
<feature type="signal peptide" evidence="3">
    <location>
        <begin position="1"/>
        <end position="24"/>
    </location>
</feature>
<dbReference type="Proteomes" id="UP000500741">
    <property type="component" value="Chromosome"/>
</dbReference>